<proteinExistence type="predicted"/>
<evidence type="ECO:0000259" key="1">
    <source>
        <dbReference type="Pfam" id="PF16026"/>
    </source>
</evidence>
<protein>
    <recommendedName>
        <fullName evidence="1">Mitochondria-eating protein C-terminal domain-containing protein</fullName>
    </recommendedName>
</protein>
<keyword evidence="3" id="KW-1185">Reference proteome</keyword>
<accession>A0A8W8KQZ7</accession>
<evidence type="ECO:0000313" key="3">
    <source>
        <dbReference type="Proteomes" id="UP000005408"/>
    </source>
</evidence>
<dbReference type="OrthoDB" id="6105151at2759"/>
<dbReference type="EnsemblMetazoa" id="G24922.1">
    <property type="protein sequence ID" value="G24922.1:cds"/>
    <property type="gene ID" value="G24922"/>
</dbReference>
<organism evidence="2 3">
    <name type="scientific">Magallana gigas</name>
    <name type="common">Pacific oyster</name>
    <name type="synonym">Crassostrea gigas</name>
    <dbReference type="NCBI Taxonomy" id="29159"/>
    <lineage>
        <taxon>Eukaryota</taxon>
        <taxon>Metazoa</taxon>
        <taxon>Spiralia</taxon>
        <taxon>Lophotrochozoa</taxon>
        <taxon>Mollusca</taxon>
        <taxon>Bivalvia</taxon>
        <taxon>Autobranchia</taxon>
        <taxon>Pteriomorphia</taxon>
        <taxon>Ostreida</taxon>
        <taxon>Ostreoidea</taxon>
        <taxon>Ostreidae</taxon>
        <taxon>Magallana</taxon>
    </lineage>
</organism>
<dbReference type="AlphaFoldDB" id="A0A8W8KQZ7"/>
<dbReference type="Proteomes" id="UP000005408">
    <property type="component" value="Unassembled WGS sequence"/>
</dbReference>
<dbReference type="InterPro" id="IPR031981">
    <property type="entry name" value="MIEAP_C"/>
</dbReference>
<dbReference type="Pfam" id="PF16026">
    <property type="entry name" value="MIEAP"/>
    <property type="match status" value="1"/>
</dbReference>
<reference evidence="2" key="1">
    <citation type="submission" date="2022-08" db="UniProtKB">
        <authorList>
            <consortium name="EnsemblMetazoa"/>
        </authorList>
    </citation>
    <scope>IDENTIFICATION</scope>
    <source>
        <strain evidence="2">05x7-T-G4-1.051#20</strain>
    </source>
</reference>
<evidence type="ECO:0000313" key="2">
    <source>
        <dbReference type="EnsemblMetazoa" id="G24922.3:cds"/>
    </source>
</evidence>
<dbReference type="EnsemblMetazoa" id="G24922.3">
    <property type="protein sequence ID" value="G24922.3:cds"/>
    <property type="gene ID" value="G24922"/>
</dbReference>
<sequence length="355" mass="41346">MSDKYEYLKKVIDKLHFGKYYESDFSSTDVEIAMRELKAICQSLPLLSPDVQTDIMRLLEAAQSRHLREVLKYKADGEEKFHHLLKEYNHFLQKQTFLPDTHRYDQVQSDDVKSSENKTSVSFSTIGEEIWRDNFESPINPMEAISPDKIAESYKELYHNEWSAAYKALQKTGMIVMEEEIVKKLSTILHLVYELCRDEAKKHRSKIMETLVYPLGVSATIDEDGHSHFQQAHVDPETDRKLQPEVHRIQHETGVYAVPAVQEIFWHKHGGGFMETGWDKSKEIMAYVESCVRLCWLFSIQDPPMKLSWPEEGSEINEHVKVYTKHGKRVHYTVWPALYLHENGALLSKGVVQPY</sequence>
<name>A0A8W8KQZ7_MAGGI</name>
<feature type="domain" description="Mitochondria-eating protein C-terminal" evidence="1">
    <location>
        <begin position="147"/>
        <end position="353"/>
    </location>
</feature>
<dbReference type="OMA" id="GWDKSKE"/>